<evidence type="ECO:0000313" key="3">
    <source>
        <dbReference type="EMBL" id="XCH25513.1"/>
    </source>
</evidence>
<dbReference type="AlphaFoldDB" id="A0AAU8FLQ6"/>
<dbReference type="EMBL" id="CP159289">
    <property type="protein sequence ID" value="XCH25513.1"/>
    <property type="molecule type" value="Genomic_DNA"/>
</dbReference>
<name>A0AAU8FLQ6_9BACT</name>
<dbReference type="RefSeq" id="WP_353720813.1">
    <property type="nucleotide sequence ID" value="NZ_CP159289.1"/>
</dbReference>
<dbReference type="InterPro" id="IPR028098">
    <property type="entry name" value="Glyco_trans_4-like_N"/>
</dbReference>
<dbReference type="CDD" id="cd03811">
    <property type="entry name" value="GT4_GT28_WabH-like"/>
    <property type="match status" value="1"/>
</dbReference>
<sequence>MSGLATSDTTRQKAVFFVNCYAGGAEKMTLFIASCLDSSRYDVIFYIVGKEIGLIRNFIPRERTCHYIHVKNYKDGLMRKLAKVMREEKPDYVFSSLMPINIRLALASIMFPKVKVILRSNNYLYTQSIVQKARLFLAYRFMDHLIAQTDEMRDEAVKVLRLPRSKVTTLANPINADQINKKLEGATSPYEGTATNYVYVGRIDRIKGLDVLVKSFARVLADEPDSRLYIVGKVEGSFAAYYEELRAIQKQLNIGDQIVFTGFKENPYQYMKFADCLVLPSRNEGLPNVVIESLYLHTPVAVTASIPVIRRIVRHGVDGFVTEVDDVDGLAEAMKSASKLGRVESAYKSATKEDFQKLFTK</sequence>
<dbReference type="SUPFAM" id="SSF53756">
    <property type="entry name" value="UDP-Glycosyltransferase/glycogen phosphorylase"/>
    <property type="match status" value="1"/>
</dbReference>
<organism evidence="3">
    <name type="scientific">Dyadobacter sp. 676</name>
    <dbReference type="NCBI Taxonomy" id="3088362"/>
    <lineage>
        <taxon>Bacteria</taxon>
        <taxon>Pseudomonadati</taxon>
        <taxon>Bacteroidota</taxon>
        <taxon>Cytophagia</taxon>
        <taxon>Cytophagales</taxon>
        <taxon>Spirosomataceae</taxon>
        <taxon>Dyadobacter</taxon>
    </lineage>
</organism>
<dbReference type="PANTHER" id="PTHR12526:SF630">
    <property type="entry name" value="GLYCOSYLTRANSFERASE"/>
    <property type="match status" value="1"/>
</dbReference>
<dbReference type="GO" id="GO:0016757">
    <property type="term" value="F:glycosyltransferase activity"/>
    <property type="evidence" value="ECO:0007669"/>
    <property type="project" value="UniProtKB-KW"/>
</dbReference>
<dbReference type="InterPro" id="IPR001296">
    <property type="entry name" value="Glyco_trans_1"/>
</dbReference>
<dbReference type="Pfam" id="PF13439">
    <property type="entry name" value="Glyco_transf_4"/>
    <property type="match status" value="1"/>
</dbReference>
<evidence type="ECO:0000259" key="1">
    <source>
        <dbReference type="Pfam" id="PF00534"/>
    </source>
</evidence>
<dbReference type="EC" id="2.4.-.-" evidence="3"/>
<gene>
    <name evidence="3" type="ORF">ABV298_03535</name>
</gene>
<accession>A0AAU8FLQ6</accession>
<reference evidence="3" key="1">
    <citation type="submission" date="2024-06" db="EMBL/GenBank/DDBJ databases">
        <title>Sequencing and assembly of the genome of Dyadobacter sp. strain 676, a symbiont of Cyamopsis tetragonoloba.</title>
        <authorList>
            <person name="Guro P."/>
            <person name="Sazanova A."/>
            <person name="Kuznetsova I."/>
            <person name="Belimov A."/>
            <person name="Safronova V."/>
        </authorList>
    </citation>
    <scope>NUCLEOTIDE SEQUENCE</scope>
    <source>
        <strain evidence="3">676</strain>
    </source>
</reference>
<keyword evidence="3" id="KW-0328">Glycosyltransferase</keyword>
<evidence type="ECO:0000259" key="2">
    <source>
        <dbReference type="Pfam" id="PF13439"/>
    </source>
</evidence>
<feature type="domain" description="Glycosyltransferase subfamily 4-like N-terminal" evidence="2">
    <location>
        <begin position="23"/>
        <end position="177"/>
    </location>
</feature>
<keyword evidence="3" id="KW-0808">Transferase</keyword>
<feature type="domain" description="Glycosyl transferase family 1" evidence="1">
    <location>
        <begin position="197"/>
        <end position="351"/>
    </location>
</feature>
<dbReference type="Pfam" id="PF00534">
    <property type="entry name" value="Glycos_transf_1"/>
    <property type="match status" value="1"/>
</dbReference>
<dbReference type="PANTHER" id="PTHR12526">
    <property type="entry name" value="GLYCOSYLTRANSFERASE"/>
    <property type="match status" value="1"/>
</dbReference>
<protein>
    <submittedName>
        <fullName evidence="3">Glycosyltransferase</fullName>
        <ecNumber evidence="3">2.4.-.-</ecNumber>
    </submittedName>
</protein>
<dbReference type="Gene3D" id="3.40.50.2000">
    <property type="entry name" value="Glycogen Phosphorylase B"/>
    <property type="match status" value="2"/>
</dbReference>
<proteinExistence type="predicted"/>